<reference evidence="1" key="1">
    <citation type="journal article" date="2023" name="PLoS Negl. Trop. Dis.">
        <title>A genome sequence for Biomphalaria pfeifferi, the major vector snail for the human-infecting parasite Schistosoma mansoni.</title>
        <authorList>
            <person name="Bu L."/>
            <person name="Lu L."/>
            <person name="Laidemitt M.R."/>
            <person name="Zhang S.M."/>
            <person name="Mutuku M."/>
            <person name="Mkoji G."/>
            <person name="Steinauer M."/>
            <person name="Loker E.S."/>
        </authorList>
    </citation>
    <scope>NUCLEOTIDE SEQUENCE</scope>
    <source>
        <strain evidence="1">KasaAsao</strain>
    </source>
</reference>
<evidence type="ECO:0000313" key="2">
    <source>
        <dbReference type="Proteomes" id="UP001233172"/>
    </source>
</evidence>
<gene>
    <name evidence="1" type="ORF">Bpfe_031108</name>
</gene>
<dbReference type="EMBL" id="JASAOG010000447">
    <property type="protein sequence ID" value="KAK0039431.1"/>
    <property type="molecule type" value="Genomic_DNA"/>
</dbReference>
<accession>A0AAD8ANG0</accession>
<proteinExistence type="predicted"/>
<comment type="caution">
    <text evidence="1">The sequence shown here is derived from an EMBL/GenBank/DDBJ whole genome shotgun (WGS) entry which is preliminary data.</text>
</comment>
<sequence length="1676" mass="182846">MGMPTQFAGSNFSGYLSGRMPTQQYSTTPSLTNEQMNAISMNTFNRIHGSNVGVSPWEHIARFSTGTAIDLADSVLSSPIVPGGFERGDLWAMTSPEQQNYYQNNKGLIEGTSAIVGGLGTAIAAEALLIPRLASGLATSTAITGSRLWRATASWNESARAGMLMAQKAAAESGEAFSLMGSSAGRQFMANRVAAGVATTTRTLPLEYSLFWNNDAFNSGDFAQEGFWVGAAATLGGTIGAVGGRALARRTANSPEIRDLRHNAIATAGIQNDLLSTDFLERSARIDTNRDAVKQSAWFTEMMHASRDMTPNQFDASPKNTGRSDSLRGSYLKEAIDSMQIMVNDGIDGVKTIKGGISESKGPIKFIPEIAHAVNVTAKNDPFLFHGAAGIGIPTNSFKEMKVEREAYIELLRKQSQTANMRGNEKEARRLAVLQRALSQQEDFALVNGSWMRTDSELATAAQAHSLEKAKAAVKPVKGTEGVKVKTPISGDLYLDAGLFPTDKAGKEVSVTSIPLKDRFYLAEAANKVVANMSRKDVKVQFQLTKKSAKNWFTLDVAAEILDKGGKIGFEQAATGLRSLEEVKRESLRLKAQALLGEIGSQGRITPELRFKYNLPQATPMEMIEDSAGDGFRAWLHEAAGPKRSAAEMSEALMNQRFIQGVDLLPGPGTAQPRIDGDMLRFNRDTNGKWLRPIVGYFDPKQNIAKISQGGAAAAANLNKAVRTHILANNDTYIGQLTRELMQDPDFAKAWDIRGKSNDQLTNTGGGIGQAMSEILPKQHVVRDSATDLAAMRTQERVERFGRVMFQELVAKSKMQDMLTQMTTAGHGHQRAMIDQWFSLRPGWDVGDFVPVGEGKYGVALKDTAANRRRLGVEKVTNQLMPNEELGIPIVLDDFGVGVVNAFEQITNQLELGDNVLRRANGLSDLEHKNKFAPVPDTKNAFVGYLYGPDNKLVPGRTIVARSQEEYNKLYEKTLEDVGRNNGYSIRSKGHLQRVRDVYDEAGMDWIDPGISPAYANLGGQKGGLTGAYVRKGAFEEALDWVKRKSIAQAQDTLRVNMQEPIMVARMQSIAEGAVKANPTHQRNSYDVYEKLLTGKSVGFEETAILDKALRGVEKSIDGILASSAISVPARYITDLAERLAVNPLDLSGVKTYEQIAKKLGPHTPYKNVTDFLESNGVKQPPTVKAIAGKMNSLAASVYLRWLEMAHPIMNGLGLIAAMPSTIYGGRAPVSTFVDVGGKSIGLTDGLKITANAMKRMYSKDARVVADREFMLKNGDSVQSVNEFQEQLAGIKSQAGFHKWAKNIDKWVGIATDKSEAWSRQLAHHVGLEMADIHGIQGMTPRHNFAREIANSMIADYSPVNRPELFSSGFGSLIGLFQSYALNHYTKMFRWMEDGNYKAFGIQAAMQATMFGVPGTYGIGSLMDLRDSMTASGSEPTALDIIYSRFGSVLGGAIAHGGVSEATGLAFWTRGDMNPRIPGASGSLPAIDVGVKVANGFVDGVKSYMNAMPGEGGHAFLEAAQREMPNRVLKSWLMALNGGREVDAYGQVMTDTRDMMDYVARFMGIRSRRQQAELEAFYAGKSAMERDAAKRESLRMSFRSAVRRSNGDVNQVNPIQYYNDYVASGGNPRTFKTWVRDNLRDSDSARSVESLRNSMATPKSALEVWRYGAYGAWAVD</sequence>
<dbReference type="Proteomes" id="UP001233172">
    <property type="component" value="Unassembled WGS sequence"/>
</dbReference>
<protein>
    <submittedName>
        <fullName evidence="1">Structural protein</fullName>
    </submittedName>
</protein>
<name>A0AAD8ANG0_BIOPF</name>
<reference evidence="1" key="2">
    <citation type="submission" date="2023-04" db="EMBL/GenBank/DDBJ databases">
        <authorList>
            <person name="Bu L."/>
            <person name="Lu L."/>
            <person name="Laidemitt M.R."/>
            <person name="Zhang S.M."/>
            <person name="Mutuku M."/>
            <person name="Mkoji G."/>
            <person name="Steinauer M."/>
            <person name="Loker E.S."/>
        </authorList>
    </citation>
    <scope>NUCLEOTIDE SEQUENCE</scope>
    <source>
        <strain evidence="1">KasaAsao</strain>
        <tissue evidence="1">Whole Snail</tissue>
    </source>
</reference>
<keyword evidence="2" id="KW-1185">Reference proteome</keyword>
<organism evidence="1 2">
    <name type="scientific">Biomphalaria pfeifferi</name>
    <name type="common">Bloodfluke planorb</name>
    <name type="synonym">Freshwater snail</name>
    <dbReference type="NCBI Taxonomy" id="112525"/>
    <lineage>
        <taxon>Eukaryota</taxon>
        <taxon>Metazoa</taxon>
        <taxon>Spiralia</taxon>
        <taxon>Lophotrochozoa</taxon>
        <taxon>Mollusca</taxon>
        <taxon>Gastropoda</taxon>
        <taxon>Heterobranchia</taxon>
        <taxon>Euthyneura</taxon>
        <taxon>Panpulmonata</taxon>
        <taxon>Hygrophila</taxon>
        <taxon>Lymnaeoidea</taxon>
        <taxon>Planorbidae</taxon>
        <taxon>Biomphalaria</taxon>
    </lineage>
</organism>
<evidence type="ECO:0000313" key="1">
    <source>
        <dbReference type="EMBL" id="KAK0039431.1"/>
    </source>
</evidence>